<proteinExistence type="predicted"/>
<evidence type="ECO:0000313" key="4">
    <source>
        <dbReference type="EMBL" id="OXA53641.1"/>
    </source>
</evidence>
<evidence type="ECO:0000259" key="3">
    <source>
        <dbReference type="PROSITE" id="PS50240"/>
    </source>
</evidence>
<dbReference type="InterPro" id="IPR001254">
    <property type="entry name" value="Trypsin_dom"/>
</dbReference>
<dbReference type="InterPro" id="IPR043504">
    <property type="entry name" value="Peptidase_S1_PA_chymotrypsin"/>
</dbReference>
<dbReference type="Pfam" id="PF00089">
    <property type="entry name" value="Trypsin"/>
    <property type="match status" value="1"/>
</dbReference>
<evidence type="ECO:0000256" key="1">
    <source>
        <dbReference type="ARBA" id="ARBA00023157"/>
    </source>
</evidence>
<keyword evidence="2" id="KW-0732">Signal</keyword>
<dbReference type="SUPFAM" id="SSF50494">
    <property type="entry name" value="Trypsin-like serine proteases"/>
    <property type="match status" value="1"/>
</dbReference>
<feature type="chain" id="PRO_5012556321" evidence="2">
    <location>
        <begin position="20"/>
        <end position="118"/>
    </location>
</feature>
<sequence>MQGKVALLIVFAVLGDSSAAPQKSAPLAFPGLHDGRIVGGIEADRHEFKFLVDMRRGSHYCAGSIITPEWVVTAAHCSQSAPSGYTLVAGDHNINQIDGEEQTRQVVQIINHPNYNRS</sequence>
<dbReference type="OrthoDB" id="10059102at2759"/>
<dbReference type="EMBL" id="LNIX01000005">
    <property type="protein sequence ID" value="OXA53641.1"/>
    <property type="molecule type" value="Genomic_DNA"/>
</dbReference>
<dbReference type="InterPro" id="IPR018114">
    <property type="entry name" value="TRYPSIN_HIS"/>
</dbReference>
<protein>
    <submittedName>
        <fullName evidence="4">Anionic trypsin-1</fullName>
    </submittedName>
</protein>
<dbReference type="STRING" id="158441.A0A226EA13"/>
<reference evidence="4 5" key="1">
    <citation type="submission" date="2015-12" db="EMBL/GenBank/DDBJ databases">
        <title>The genome of Folsomia candida.</title>
        <authorList>
            <person name="Faddeeva A."/>
            <person name="Derks M.F."/>
            <person name="Anvar Y."/>
            <person name="Smit S."/>
            <person name="Van Straalen N."/>
            <person name="Roelofs D."/>
        </authorList>
    </citation>
    <scope>NUCLEOTIDE SEQUENCE [LARGE SCALE GENOMIC DNA]</scope>
    <source>
        <strain evidence="4 5">VU population</strain>
        <tissue evidence="4">Whole body</tissue>
    </source>
</reference>
<dbReference type="FunFam" id="2.40.10.10:FF:000166">
    <property type="entry name" value="Trypsin"/>
    <property type="match status" value="1"/>
</dbReference>
<dbReference type="Gene3D" id="2.40.10.10">
    <property type="entry name" value="Trypsin-like serine proteases"/>
    <property type="match status" value="1"/>
</dbReference>
<evidence type="ECO:0000313" key="5">
    <source>
        <dbReference type="Proteomes" id="UP000198287"/>
    </source>
</evidence>
<dbReference type="PANTHER" id="PTHR24252:SF7">
    <property type="entry name" value="HYALIN"/>
    <property type="match status" value="1"/>
</dbReference>
<name>A0A226EA13_FOLCA</name>
<keyword evidence="1" id="KW-1015">Disulfide bond</keyword>
<dbReference type="Proteomes" id="UP000198287">
    <property type="component" value="Unassembled WGS sequence"/>
</dbReference>
<organism evidence="4 5">
    <name type="scientific">Folsomia candida</name>
    <name type="common">Springtail</name>
    <dbReference type="NCBI Taxonomy" id="158441"/>
    <lineage>
        <taxon>Eukaryota</taxon>
        <taxon>Metazoa</taxon>
        <taxon>Ecdysozoa</taxon>
        <taxon>Arthropoda</taxon>
        <taxon>Hexapoda</taxon>
        <taxon>Collembola</taxon>
        <taxon>Entomobryomorpha</taxon>
        <taxon>Isotomoidea</taxon>
        <taxon>Isotomidae</taxon>
        <taxon>Proisotominae</taxon>
        <taxon>Folsomia</taxon>
    </lineage>
</organism>
<accession>A0A226EA13</accession>
<evidence type="ECO:0000256" key="2">
    <source>
        <dbReference type="SAM" id="SignalP"/>
    </source>
</evidence>
<dbReference type="AlphaFoldDB" id="A0A226EA13"/>
<dbReference type="GO" id="GO:0004252">
    <property type="term" value="F:serine-type endopeptidase activity"/>
    <property type="evidence" value="ECO:0007669"/>
    <property type="project" value="InterPro"/>
</dbReference>
<gene>
    <name evidence="4" type="ORF">Fcan01_10377</name>
</gene>
<dbReference type="GO" id="GO:0006508">
    <property type="term" value="P:proteolysis"/>
    <property type="evidence" value="ECO:0007669"/>
    <property type="project" value="InterPro"/>
</dbReference>
<feature type="domain" description="Peptidase S1" evidence="3">
    <location>
        <begin position="37"/>
        <end position="118"/>
    </location>
</feature>
<dbReference type="InterPro" id="IPR009003">
    <property type="entry name" value="Peptidase_S1_PA"/>
</dbReference>
<dbReference type="PANTHER" id="PTHR24252">
    <property type="entry name" value="ACROSIN-RELATED"/>
    <property type="match status" value="1"/>
</dbReference>
<dbReference type="PROSITE" id="PS50240">
    <property type="entry name" value="TRYPSIN_DOM"/>
    <property type="match status" value="1"/>
</dbReference>
<feature type="signal peptide" evidence="2">
    <location>
        <begin position="1"/>
        <end position="19"/>
    </location>
</feature>
<dbReference type="PROSITE" id="PS00134">
    <property type="entry name" value="TRYPSIN_HIS"/>
    <property type="match status" value="1"/>
</dbReference>
<comment type="caution">
    <text evidence="4">The sequence shown here is derived from an EMBL/GenBank/DDBJ whole genome shotgun (WGS) entry which is preliminary data.</text>
</comment>
<keyword evidence="5" id="KW-1185">Reference proteome</keyword>